<keyword evidence="5" id="KW-0449">Lipoprotein</keyword>
<comment type="similarity">
    <text evidence="2">Belongs to the LppX/LprAFG lipoprotein family.</text>
</comment>
<feature type="chain" id="PRO_5045269471" evidence="4">
    <location>
        <begin position="22"/>
        <end position="276"/>
    </location>
</feature>
<evidence type="ECO:0000256" key="2">
    <source>
        <dbReference type="ARBA" id="ARBA00009194"/>
    </source>
</evidence>
<evidence type="ECO:0000256" key="1">
    <source>
        <dbReference type="ARBA" id="ARBA00004196"/>
    </source>
</evidence>
<dbReference type="PROSITE" id="PS51257">
    <property type="entry name" value="PROKAR_LIPOPROTEIN"/>
    <property type="match status" value="1"/>
</dbReference>
<evidence type="ECO:0000256" key="4">
    <source>
        <dbReference type="SAM" id="SignalP"/>
    </source>
</evidence>
<gene>
    <name evidence="5" type="ORF">RI060_16420</name>
</gene>
<organism evidence="5 6">
    <name type="scientific">Streptomyces violaceus</name>
    <name type="common">Streptomyces venezuelae</name>
    <dbReference type="NCBI Taxonomy" id="1936"/>
    <lineage>
        <taxon>Bacteria</taxon>
        <taxon>Bacillati</taxon>
        <taxon>Actinomycetota</taxon>
        <taxon>Actinomycetes</taxon>
        <taxon>Kitasatosporales</taxon>
        <taxon>Streptomycetaceae</taxon>
        <taxon>Streptomyces</taxon>
    </lineage>
</organism>
<comment type="subcellular location">
    <subcellularLocation>
        <location evidence="1">Cell envelope</location>
    </subcellularLocation>
</comment>
<proteinExistence type="inferred from homology"/>
<reference evidence="5 6" key="1">
    <citation type="submission" date="2023-09" db="EMBL/GenBank/DDBJ databases">
        <title>The genome sequence of Streptomyces anthocyanicus.</title>
        <authorList>
            <person name="Mo P."/>
        </authorList>
    </citation>
    <scope>NUCLEOTIDE SEQUENCE [LARGE SCALE GENOMIC DNA]</scope>
    <source>
        <strain evidence="5 6">JCM 4387</strain>
    </source>
</reference>
<feature type="signal peptide" evidence="4">
    <location>
        <begin position="1"/>
        <end position="21"/>
    </location>
</feature>
<dbReference type="EMBL" id="CP134213">
    <property type="protein sequence ID" value="WND18831.1"/>
    <property type="molecule type" value="Genomic_DNA"/>
</dbReference>
<protein>
    <submittedName>
        <fullName evidence="5">LppX_LprAFG lipoprotein</fullName>
    </submittedName>
</protein>
<accession>A0ABY9UF25</accession>
<dbReference type="Proteomes" id="UP001249394">
    <property type="component" value="Chromosome"/>
</dbReference>
<evidence type="ECO:0000313" key="5">
    <source>
        <dbReference type="EMBL" id="WND18831.1"/>
    </source>
</evidence>
<keyword evidence="6" id="KW-1185">Reference proteome</keyword>
<dbReference type="Pfam" id="PF07161">
    <property type="entry name" value="LppX_LprAFG"/>
    <property type="match status" value="1"/>
</dbReference>
<dbReference type="Gene3D" id="2.50.20.20">
    <property type="match status" value="1"/>
</dbReference>
<evidence type="ECO:0000313" key="6">
    <source>
        <dbReference type="Proteomes" id="UP001249394"/>
    </source>
</evidence>
<dbReference type="InterPro" id="IPR029046">
    <property type="entry name" value="LolA/LolB/LppX"/>
</dbReference>
<sequence>MRTSITAAGLGALLLAAGAVGCGSEQSPEMTPAAAVAEAAKNTEDITSLRYRLSGTSPGEGRVKGEASMRLKPTIAMSMKVTAPDKGTTEAVEIRLVDKAMYLGGGAEMAKEMDGKRWMKFDLSGSEAGKELDQMGSSTSQAEQNPAAESAFLTGAKDVKKVGSEKVDGVETTHYSGTVTLADLRASLKDAKADARKQREKSIKQYEKLGVDKLTMDMWIDGDDHTKQFRMKGDAEKGPLDMTITFLDYNKPVDVKAPPAKEVADLAGMFKELEQG</sequence>
<keyword evidence="4" id="KW-0732">Signal</keyword>
<dbReference type="SUPFAM" id="SSF89392">
    <property type="entry name" value="Prokaryotic lipoproteins and lipoprotein localization factors"/>
    <property type="match status" value="1"/>
</dbReference>
<keyword evidence="3" id="KW-0472">Membrane</keyword>
<keyword evidence="3" id="KW-1003">Cell membrane</keyword>
<evidence type="ECO:0000256" key="3">
    <source>
        <dbReference type="ARBA" id="ARBA00022475"/>
    </source>
</evidence>
<dbReference type="InterPro" id="IPR009830">
    <property type="entry name" value="LppX/LprAFG"/>
</dbReference>
<name>A0ABY9UF25_STRVL</name>